<protein>
    <submittedName>
        <fullName evidence="2">Uncharacterized protein</fullName>
    </submittedName>
</protein>
<dbReference type="Gene3D" id="2.60.40.1180">
    <property type="entry name" value="Golgi alpha-mannosidase II"/>
    <property type="match status" value="1"/>
</dbReference>
<evidence type="ECO:0000313" key="2">
    <source>
        <dbReference type="EMBL" id="RGN32987.1"/>
    </source>
</evidence>
<dbReference type="SUPFAM" id="SSF51445">
    <property type="entry name" value="(Trans)glycosidases"/>
    <property type="match status" value="1"/>
</dbReference>
<gene>
    <name evidence="2" type="ORF">DXB65_17340</name>
</gene>
<dbReference type="AlphaFoldDB" id="A0A3E5B5Z4"/>
<dbReference type="InterPro" id="IPR013780">
    <property type="entry name" value="Glyco_hydro_b"/>
</dbReference>
<reference evidence="2 3" key="1">
    <citation type="submission" date="2018-08" db="EMBL/GenBank/DDBJ databases">
        <title>A genome reference for cultivated species of the human gut microbiota.</title>
        <authorList>
            <person name="Zou Y."/>
            <person name="Xue W."/>
            <person name="Luo G."/>
        </authorList>
    </citation>
    <scope>NUCLEOTIDE SEQUENCE [LARGE SCALE GENOMIC DNA]</scope>
    <source>
        <strain evidence="2 3">OM05-15BH</strain>
    </source>
</reference>
<feature type="region of interest" description="Disordered" evidence="1">
    <location>
        <begin position="1"/>
        <end position="26"/>
    </location>
</feature>
<evidence type="ECO:0000313" key="3">
    <source>
        <dbReference type="Proteomes" id="UP000260983"/>
    </source>
</evidence>
<sequence length="463" mass="52749">MVLSCKGESIDTSLPSGGEDPEIPDSEEVIPVNISETEKQDIYLGIDAERLWYWKNYIKDELADLGVKELQSKFVRVAINCKYEREKGVKDETAYTEDILVMMEAMKKANPNIEFFASPRPLGEAYTKEEKKKIWGHEKNVPWSPVPAWIMKFQQNGTKKIDGVEVPKWVDGELDLDALIQYYADYLNYMGSKGFKITYLDVTNEKAIVNPAQVKIMNEQIRSKLDPGVNMPKLIGPSSWNYKRGIAWINSINTGNGEVNAIDILSTHNTNEEGSRENFVKKAQELGKAPWNTEVHGWIGIETKDEIMNSESLWNHFRAGFVGMSTWLFYGPFAGKNHSMIWAHWQDGRIIKSTKYEIFKKVVNNVNGGKYVDIDMPNSAVTAAFIKGNILSVWILNKSQDDLKNVEFRLGGRKIKGSSIEYTVWNENLPKYGSSKELTNMTRNSFKQTIGAESLYFFKVEVE</sequence>
<accession>A0A3E5B5Z4</accession>
<dbReference type="InterPro" id="IPR017853">
    <property type="entry name" value="GH"/>
</dbReference>
<evidence type="ECO:0000256" key="1">
    <source>
        <dbReference type="SAM" id="MobiDB-lite"/>
    </source>
</evidence>
<dbReference type="Gene3D" id="3.20.20.80">
    <property type="entry name" value="Glycosidases"/>
    <property type="match status" value="1"/>
</dbReference>
<dbReference type="Proteomes" id="UP000260983">
    <property type="component" value="Unassembled WGS sequence"/>
</dbReference>
<comment type="caution">
    <text evidence="2">The sequence shown here is derived from an EMBL/GenBank/DDBJ whole genome shotgun (WGS) entry which is preliminary data.</text>
</comment>
<proteinExistence type="predicted"/>
<dbReference type="EMBL" id="QSUL01000012">
    <property type="protein sequence ID" value="RGN32987.1"/>
    <property type="molecule type" value="Genomic_DNA"/>
</dbReference>
<organism evidence="2 3">
    <name type="scientific">Bacteroides oleiciplenus</name>
    <dbReference type="NCBI Taxonomy" id="626931"/>
    <lineage>
        <taxon>Bacteria</taxon>
        <taxon>Pseudomonadati</taxon>
        <taxon>Bacteroidota</taxon>
        <taxon>Bacteroidia</taxon>
        <taxon>Bacteroidales</taxon>
        <taxon>Bacteroidaceae</taxon>
        <taxon>Bacteroides</taxon>
    </lineage>
</organism>
<name>A0A3E5B5Z4_9BACE</name>